<dbReference type="Gene3D" id="1.25.40.10">
    <property type="entry name" value="Tetratricopeptide repeat domain"/>
    <property type="match status" value="1"/>
</dbReference>
<reference evidence="2 3" key="1">
    <citation type="submission" date="2013-03" db="EMBL/GenBank/DDBJ databases">
        <title>The Genome Sequence of Enterococcus sulfureus ATCC_49903 (PacBio/Illumina hybrid assembly).</title>
        <authorList>
            <consortium name="The Broad Institute Genomics Platform"/>
            <consortium name="The Broad Institute Genome Sequencing Center for Infectious Disease"/>
            <person name="Earl A."/>
            <person name="Russ C."/>
            <person name="Gilmore M."/>
            <person name="Surin D."/>
            <person name="Walker B."/>
            <person name="Young S."/>
            <person name="Zeng Q."/>
            <person name="Gargeya S."/>
            <person name="Fitzgerald M."/>
            <person name="Haas B."/>
            <person name="Abouelleil A."/>
            <person name="Allen A.W."/>
            <person name="Alvarado L."/>
            <person name="Arachchi H.M."/>
            <person name="Berlin A.M."/>
            <person name="Chapman S.B."/>
            <person name="Gainer-Dewar J."/>
            <person name="Goldberg J."/>
            <person name="Griggs A."/>
            <person name="Gujja S."/>
            <person name="Hansen M."/>
            <person name="Howarth C."/>
            <person name="Imamovic A."/>
            <person name="Ireland A."/>
            <person name="Larimer J."/>
            <person name="McCowan C."/>
            <person name="Murphy C."/>
            <person name="Pearson M."/>
            <person name="Poon T.W."/>
            <person name="Priest M."/>
            <person name="Roberts A."/>
            <person name="Saif S."/>
            <person name="Shea T."/>
            <person name="Sisk P."/>
            <person name="Sykes S."/>
            <person name="Wortman J."/>
            <person name="Nusbaum C."/>
            <person name="Birren B."/>
        </authorList>
    </citation>
    <scope>NUCLEOTIDE SEQUENCE [LARGE SCALE GENOMIC DNA]</scope>
    <source>
        <strain evidence="2 3">ATCC 49903</strain>
    </source>
</reference>
<dbReference type="Pfam" id="PF01381">
    <property type="entry name" value="HTH_3"/>
    <property type="match status" value="1"/>
</dbReference>
<accession>S0L2L6</accession>
<comment type="caution">
    <text evidence="2">The sequence shown here is derived from an EMBL/GenBank/DDBJ whole genome shotgun (WGS) entry which is preliminary data.</text>
</comment>
<dbReference type="RefSeq" id="WP_016185361.1">
    <property type="nucleotide sequence ID" value="NZ_ASWO01000005.1"/>
</dbReference>
<dbReference type="InterPro" id="IPR053163">
    <property type="entry name" value="HTH-type_regulator_Rgg"/>
</dbReference>
<dbReference type="EMBL" id="ASWO01000005">
    <property type="protein sequence ID" value="EOT84044.1"/>
    <property type="molecule type" value="Genomic_DNA"/>
</dbReference>
<dbReference type="Proteomes" id="UP000015961">
    <property type="component" value="Unassembled WGS sequence"/>
</dbReference>
<organism evidence="2 3">
    <name type="scientific">Enterococcus sulfureus ATCC 49903</name>
    <dbReference type="NCBI Taxonomy" id="1140003"/>
    <lineage>
        <taxon>Bacteria</taxon>
        <taxon>Bacillati</taxon>
        <taxon>Bacillota</taxon>
        <taxon>Bacilli</taxon>
        <taxon>Lactobacillales</taxon>
        <taxon>Enterococcaceae</taxon>
        <taxon>Enterococcus</taxon>
    </lineage>
</organism>
<evidence type="ECO:0000313" key="2">
    <source>
        <dbReference type="EMBL" id="EOT84044.1"/>
    </source>
</evidence>
<proteinExistence type="predicted"/>
<evidence type="ECO:0000259" key="1">
    <source>
        <dbReference type="PROSITE" id="PS50943"/>
    </source>
</evidence>
<dbReference type="PANTHER" id="PTHR37038:SF14">
    <property type="entry name" value="TRANSCRIPTIONAL ACTIVATOR"/>
    <property type="match status" value="1"/>
</dbReference>
<dbReference type="eggNOG" id="COG1396">
    <property type="taxonomic scope" value="Bacteria"/>
</dbReference>
<dbReference type="SUPFAM" id="SSF47413">
    <property type="entry name" value="lambda repressor-like DNA-binding domains"/>
    <property type="match status" value="1"/>
</dbReference>
<feature type="domain" description="HTH cro/C1-type" evidence="1">
    <location>
        <begin position="11"/>
        <end position="64"/>
    </location>
</feature>
<dbReference type="SMART" id="SM00530">
    <property type="entry name" value="HTH_XRE"/>
    <property type="match status" value="1"/>
</dbReference>
<dbReference type="SUPFAM" id="SSF48452">
    <property type="entry name" value="TPR-like"/>
    <property type="match status" value="1"/>
</dbReference>
<gene>
    <name evidence="2" type="ORF">I573_01769</name>
</gene>
<dbReference type="GO" id="GO:0003677">
    <property type="term" value="F:DNA binding"/>
    <property type="evidence" value="ECO:0007669"/>
    <property type="project" value="InterPro"/>
</dbReference>
<dbReference type="STRING" id="1140003.OMY_00909"/>
<dbReference type="InterPro" id="IPR010982">
    <property type="entry name" value="Lambda_DNA-bd_dom_sf"/>
</dbReference>
<dbReference type="PATRIC" id="fig|1140003.3.peg.865"/>
<dbReference type="PROSITE" id="PS50943">
    <property type="entry name" value="HTH_CROC1"/>
    <property type="match status" value="1"/>
</dbReference>
<dbReference type="CDD" id="cd00093">
    <property type="entry name" value="HTH_XRE"/>
    <property type="match status" value="1"/>
</dbReference>
<dbReference type="AlphaFoldDB" id="S0L2L6"/>
<name>S0L2L6_9ENTE</name>
<dbReference type="OrthoDB" id="1150409at2"/>
<protein>
    <recommendedName>
        <fullName evidence="1">HTH cro/C1-type domain-containing protein</fullName>
    </recommendedName>
</protein>
<keyword evidence="3" id="KW-1185">Reference proteome</keyword>
<dbReference type="InterPro" id="IPR001387">
    <property type="entry name" value="Cro/C1-type_HTH"/>
</dbReference>
<evidence type="ECO:0000313" key="3">
    <source>
        <dbReference type="Proteomes" id="UP000015961"/>
    </source>
</evidence>
<sequence length="284" mass="33237">MSVQECLGDKIKQIRKSKKMTQKMLAQGVCSQSVLSRIENNLEIPNVSVLQQLCVRLAITMDQLMYTNFSQILEVQQFFVTLNKLLIHKKYHEMDQMLDETEILDRLYLDTDLQLYFYHLGIVEYFVKNRPETAIQGLRHGLSYTYSENKKDHFSSIEVQIIGFIGRIYADTNRFLQAEKRLERSVKLAVELPIEQSTFEVTKVFYHYARFLCAQMQYEKSIAVAIQGVKWSLDRLSYYYIEDLLHVASQAHEKIGNIDKSQWMRKTADSIKTLTNYENGVDLS</sequence>
<dbReference type="InterPro" id="IPR011990">
    <property type="entry name" value="TPR-like_helical_dom_sf"/>
</dbReference>
<dbReference type="PANTHER" id="PTHR37038">
    <property type="entry name" value="TRANSCRIPTIONAL REGULATOR-RELATED"/>
    <property type="match status" value="1"/>
</dbReference>